<evidence type="ECO:0000256" key="4">
    <source>
        <dbReference type="ARBA" id="ARBA00022448"/>
    </source>
</evidence>
<proteinExistence type="inferred from homology"/>
<evidence type="ECO:0000256" key="6">
    <source>
        <dbReference type="ARBA" id="ARBA00022816"/>
    </source>
</evidence>
<keyword evidence="10" id="KW-0906">Nuclear pore complex</keyword>
<evidence type="ECO:0000256" key="3">
    <source>
        <dbReference type="ARBA" id="ARBA00005760"/>
    </source>
</evidence>
<sequence>MTYECKGKNVCLNGGTFFLVISGVWSGLYYFIKVYISEKHLSFPVIYQRKFLQLKAQVLPLLKECFGLSLWPTIYFAVLYHYIGESLSKDFSSTFGYFTEDSPVCILIYLHLWMFGAIYYFNMHLMRFFFNLFLTEPIEFPLFKTNQDSLCLQESVNMSNLPIVQSLACLDLRNLAQWSKHRRQVLFTLSQPGGHPHNWNCLAENILKLLNEYTELLNKSMDVTELTKPIVAPIATQNPLRYLERFRNLRNMTLMTDSGVVDFVEVTQESSPIASFPQAAMEKLKQKLQSIFNFIKIVSGVNFLFGDLPQANVQKCLANGHVIIWTSQGLSDLVCASIAEDPYGVVQKDLPAIITSLVRLRQCLDKLNKVPALTKRVVGFDDFNYRMKSAVSAAVKRSLFNICRTFGGYMNEVPLSKEVITYLQTIYNKV</sequence>
<evidence type="ECO:0000256" key="2">
    <source>
        <dbReference type="ARBA" id="ARBA00004567"/>
    </source>
</evidence>
<evidence type="ECO:0000313" key="15">
    <source>
        <dbReference type="Proteomes" id="UP001162164"/>
    </source>
</evidence>
<evidence type="ECO:0008006" key="16">
    <source>
        <dbReference type="Google" id="ProtNLM"/>
    </source>
</evidence>
<evidence type="ECO:0000256" key="13">
    <source>
        <dbReference type="SAM" id="Phobius"/>
    </source>
</evidence>
<comment type="subcellular location">
    <subcellularLocation>
        <location evidence="1">Nucleus membrane</location>
        <topology evidence="1">Multi-pass membrane protein</topology>
    </subcellularLocation>
    <subcellularLocation>
        <location evidence="2">Nucleus</location>
        <location evidence="2">Nuclear pore complex</location>
    </subcellularLocation>
</comment>
<evidence type="ECO:0000256" key="5">
    <source>
        <dbReference type="ARBA" id="ARBA00022692"/>
    </source>
</evidence>
<feature type="transmembrane region" description="Helical" evidence="13">
    <location>
        <begin position="65"/>
        <end position="83"/>
    </location>
</feature>
<evidence type="ECO:0000256" key="12">
    <source>
        <dbReference type="ARBA" id="ARBA00023242"/>
    </source>
</evidence>
<evidence type="ECO:0000256" key="11">
    <source>
        <dbReference type="ARBA" id="ARBA00023136"/>
    </source>
</evidence>
<accession>A0ABQ9K5C3</accession>
<dbReference type="Pfam" id="PF09531">
    <property type="entry name" value="Ndc1_Nup"/>
    <property type="match status" value="1"/>
</dbReference>
<keyword evidence="15" id="KW-1185">Reference proteome</keyword>
<keyword evidence="12" id="KW-0539">Nucleus</keyword>
<keyword evidence="4" id="KW-0813">Transport</keyword>
<dbReference type="PANTHER" id="PTHR13269">
    <property type="entry name" value="NUCLEOPORIN NDC1"/>
    <property type="match status" value="1"/>
</dbReference>
<dbReference type="InterPro" id="IPR019049">
    <property type="entry name" value="Nucleoporin_prot_Ndc1/Nup"/>
</dbReference>
<comment type="caution">
    <text evidence="14">The sequence shown here is derived from an EMBL/GenBank/DDBJ whole genome shotgun (WGS) entry which is preliminary data.</text>
</comment>
<feature type="transmembrane region" description="Helical" evidence="13">
    <location>
        <begin position="103"/>
        <end position="121"/>
    </location>
</feature>
<reference evidence="14" key="1">
    <citation type="journal article" date="2023" name="Insect Mol. Biol.">
        <title>Genome sequencing provides insights into the evolution of gene families encoding plant cell wall-degrading enzymes in longhorned beetles.</title>
        <authorList>
            <person name="Shin N.R."/>
            <person name="Okamura Y."/>
            <person name="Kirsch R."/>
            <person name="Pauchet Y."/>
        </authorList>
    </citation>
    <scope>NUCLEOTIDE SEQUENCE</scope>
    <source>
        <strain evidence="14">MMC_N1</strain>
    </source>
</reference>
<evidence type="ECO:0000256" key="7">
    <source>
        <dbReference type="ARBA" id="ARBA00022927"/>
    </source>
</evidence>
<dbReference type="Proteomes" id="UP001162164">
    <property type="component" value="Unassembled WGS sequence"/>
</dbReference>
<comment type="similarity">
    <text evidence="3">Belongs to the NDC1 family.</text>
</comment>
<keyword evidence="7" id="KW-0653">Protein transport</keyword>
<protein>
    <recommendedName>
        <fullName evidence="16">Nucleoporin Ndc1</fullName>
    </recommendedName>
</protein>
<keyword evidence="6" id="KW-0509">mRNA transport</keyword>
<dbReference type="EMBL" id="JAPWTJ010000028">
    <property type="protein sequence ID" value="KAJ8984742.1"/>
    <property type="molecule type" value="Genomic_DNA"/>
</dbReference>
<evidence type="ECO:0000313" key="14">
    <source>
        <dbReference type="EMBL" id="KAJ8984742.1"/>
    </source>
</evidence>
<dbReference type="PANTHER" id="PTHR13269:SF6">
    <property type="entry name" value="NUCLEOPORIN NDC1"/>
    <property type="match status" value="1"/>
</dbReference>
<keyword evidence="9" id="KW-0811">Translocation</keyword>
<evidence type="ECO:0000256" key="9">
    <source>
        <dbReference type="ARBA" id="ARBA00023010"/>
    </source>
</evidence>
<organism evidence="14 15">
    <name type="scientific">Molorchus minor</name>
    <dbReference type="NCBI Taxonomy" id="1323400"/>
    <lineage>
        <taxon>Eukaryota</taxon>
        <taxon>Metazoa</taxon>
        <taxon>Ecdysozoa</taxon>
        <taxon>Arthropoda</taxon>
        <taxon>Hexapoda</taxon>
        <taxon>Insecta</taxon>
        <taxon>Pterygota</taxon>
        <taxon>Neoptera</taxon>
        <taxon>Endopterygota</taxon>
        <taxon>Coleoptera</taxon>
        <taxon>Polyphaga</taxon>
        <taxon>Cucujiformia</taxon>
        <taxon>Chrysomeloidea</taxon>
        <taxon>Cerambycidae</taxon>
        <taxon>Lamiinae</taxon>
        <taxon>Monochamini</taxon>
        <taxon>Molorchus</taxon>
    </lineage>
</organism>
<keyword evidence="11 13" id="KW-0472">Membrane</keyword>
<evidence type="ECO:0000256" key="8">
    <source>
        <dbReference type="ARBA" id="ARBA00022989"/>
    </source>
</evidence>
<keyword evidence="8 13" id="KW-1133">Transmembrane helix</keyword>
<feature type="transmembrane region" description="Helical" evidence="13">
    <location>
        <begin position="12"/>
        <end position="32"/>
    </location>
</feature>
<evidence type="ECO:0000256" key="1">
    <source>
        <dbReference type="ARBA" id="ARBA00004232"/>
    </source>
</evidence>
<name>A0ABQ9K5C3_9CUCU</name>
<evidence type="ECO:0000256" key="10">
    <source>
        <dbReference type="ARBA" id="ARBA00023132"/>
    </source>
</evidence>
<gene>
    <name evidence="14" type="ORF">NQ317_005007</name>
</gene>
<keyword evidence="5 13" id="KW-0812">Transmembrane</keyword>